<comment type="caution">
    <text evidence="2">The sequence shown here is derived from an EMBL/GenBank/DDBJ whole genome shotgun (WGS) entry which is preliminary data.</text>
</comment>
<dbReference type="EMBL" id="JBAHYK010001296">
    <property type="protein sequence ID" value="KAL0568609.1"/>
    <property type="molecule type" value="Genomic_DNA"/>
</dbReference>
<name>A0ABR3F0D3_9AGAR</name>
<reference evidence="2 3" key="1">
    <citation type="submission" date="2024-02" db="EMBL/GenBank/DDBJ databases">
        <title>A draft genome for the cacao thread blight pathogen Marasmius crinis-equi.</title>
        <authorList>
            <person name="Cohen S.P."/>
            <person name="Baruah I.K."/>
            <person name="Amoako-Attah I."/>
            <person name="Bukari Y."/>
            <person name="Meinhardt L.W."/>
            <person name="Bailey B.A."/>
        </authorList>
    </citation>
    <scope>NUCLEOTIDE SEQUENCE [LARGE SCALE GENOMIC DNA]</scope>
    <source>
        <strain evidence="2 3">GH-76</strain>
    </source>
</reference>
<proteinExistence type="predicted"/>
<evidence type="ECO:0000313" key="2">
    <source>
        <dbReference type="EMBL" id="KAL0568609.1"/>
    </source>
</evidence>
<dbReference type="Proteomes" id="UP001465976">
    <property type="component" value="Unassembled WGS sequence"/>
</dbReference>
<evidence type="ECO:0000256" key="1">
    <source>
        <dbReference type="SAM" id="MobiDB-lite"/>
    </source>
</evidence>
<evidence type="ECO:0000313" key="3">
    <source>
        <dbReference type="Proteomes" id="UP001465976"/>
    </source>
</evidence>
<gene>
    <name evidence="2" type="ORF">V5O48_013374</name>
</gene>
<organism evidence="2 3">
    <name type="scientific">Marasmius crinis-equi</name>
    <dbReference type="NCBI Taxonomy" id="585013"/>
    <lineage>
        <taxon>Eukaryota</taxon>
        <taxon>Fungi</taxon>
        <taxon>Dikarya</taxon>
        <taxon>Basidiomycota</taxon>
        <taxon>Agaricomycotina</taxon>
        <taxon>Agaricomycetes</taxon>
        <taxon>Agaricomycetidae</taxon>
        <taxon>Agaricales</taxon>
        <taxon>Marasmiineae</taxon>
        <taxon>Marasmiaceae</taxon>
        <taxon>Marasmius</taxon>
    </lineage>
</organism>
<keyword evidence="3" id="KW-1185">Reference proteome</keyword>
<protein>
    <submittedName>
        <fullName evidence="2">Uncharacterized protein</fullName>
    </submittedName>
</protein>
<feature type="region of interest" description="Disordered" evidence="1">
    <location>
        <begin position="1"/>
        <end position="46"/>
    </location>
</feature>
<feature type="compositionally biased region" description="Basic and acidic residues" evidence="1">
    <location>
        <begin position="19"/>
        <end position="28"/>
    </location>
</feature>
<feature type="compositionally biased region" description="Polar residues" evidence="1">
    <location>
        <begin position="1"/>
        <end position="15"/>
    </location>
</feature>
<sequence length="78" mass="8141">MNGSDQRQTTTPSGQGSRGEGHVERPGGDLEAGSSSAGGNGSEMSFYGHLQPVQKKTLLERIRALFCGGTGIEEAVDF</sequence>
<accession>A0ABR3F0D3</accession>